<dbReference type="PANTHER" id="PTHR45436:SF1">
    <property type="entry name" value="SENSOR PROTEIN QSEC"/>
    <property type="match status" value="1"/>
</dbReference>
<evidence type="ECO:0000256" key="1">
    <source>
        <dbReference type="ARBA" id="ARBA00000085"/>
    </source>
</evidence>
<dbReference type="Pfam" id="PF02518">
    <property type="entry name" value="HATPase_c"/>
    <property type="match status" value="1"/>
</dbReference>
<accession>A0ABX5L036</accession>
<evidence type="ECO:0000256" key="9">
    <source>
        <dbReference type="ARBA" id="ARBA00023136"/>
    </source>
</evidence>
<reference evidence="13 14" key="1">
    <citation type="submission" date="2018-05" db="EMBL/GenBank/DDBJ databases">
        <title>Genomic Encyclopedia of Type Strains, Phase IV (KMG-V): Genome sequencing to study the core and pangenomes of soil and plant-associated prokaryotes.</title>
        <authorList>
            <person name="Whitman W."/>
        </authorList>
    </citation>
    <scope>NUCLEOTIDE SEQUENCE [LARGE SCALE GENOMIC DNA]</scope>
    <source>
        <strain evidence="13 14">SCZa-39</strain>
    </source>
</reference>
<evidence type="ECO:0000259" key="12">
    <source>
        <dbReference type="PROSITE" id="PS50109"/>
    </source>
</evidence>
<organism evidence="13 14">
    <name type="scientific">Paraburkholderia unamae</name>
    <dbReference type="NCBI Taxonomy" id="219649"/>
    <lineage>
        <taxon>Bacteria</taxon>
        <taxon>Pseudomonadati</taxon>
        <taxon>Pseudomonadota</taxon>
        <taxon>Betaproteobacteria</taxon>
        <taxon>Burkholderiales</taxon>
        <taxon>Burkholderiaceae</taxon>
        <taxon>Paraburkholderia</taxon>
    </lineage>
</organism>
<proteinExistence type="predicted"/>
<evidence type="ECO:0000256" key="4">
    <source>
        <dbReference type="ARBA" id="ARBA00022553"/>
    </source>
</evidence>
<evidence type="ECO:0000256" key="2">
    <source>
        <dbReference type="ARBA" id="ARBA00004370"/>
    </source>
</evidence>
<dbReference type="InterPro" id="IPR036890">
    <property type="entry name" value="HATPase_C_sf"/>
</dbReference>
<feature type="transmembrane region" description="Helical" evidence="11">
    <location>
        <begin position="17"/>
        <end position="36"/>
    </location>
</feature>
<dbReference type="InterPro" id="IPR003594">
    <property type="entry name" value="HATPase_dom"/>
</dbReference>
<dbReference type="Pfam" id="PF08521">
    <property type="entry name" value="2CSK_N"/>
    <property type="match status" value="1"/>
</dbReference>
<comment type="caution">
    <text evidence="13">The sequence shown here is derived from an EMBL/GenBank/DDBJ whole genome shotgun (WGS) entry which is preliminary data.</text>
</comment>
<sequence>MSSPAATSLRRTLLRRLAAPLSLLALMSGLIAYWLAWQYTQHVVDRSLADLATAISRQIQIAGADAPKTVPPLAQAMFSDPVEHLIYRISNGETEIAGDHDLPLQGTNVRRMHYAYVFETMYRGVSVRVAQVRVPQPHGNPIVVEVGQPVHHRFRIAAEFLVAIMMPLLLLLLAGWVIVWRVVNQQLNPLTQLADSLNRQTHTSLEPVDETYVPVEIRPLTGALNALLGRLKTALDAQRKFIADAAHQLRTPLTAVKLHAEQAVNAREPQKVNDAVRELRAAADRAVRLSNQLLSLARAEPGEQAARFVDIDMAALAFETGAEWVPRALASHVDLGFQRLDDPENDSPLMVRGNPVLLHEVIANLLDNALKYLPPARMDGGRITVTVSQSVADGMRMAEIIVEDNGGGVPASQQADLFKRFFRGDGQSESGVDSGAGLGLAIVHDIMTLHRGSVHYEDAPEGGARFIVRVPLVKPRAPGARDARDAKDIKEAPVAEAAQLHAVAPSEPQGSKNPTHQASVDL</sequence>
<evidence type="ECO:0000256" key="10">
    <source>
        <dbReference type="SAM" id="MobiDB-lite"/>
    </source>
</evidence>
<dbReference type="PROSITE" id="PS50109">
    <property type="entry name" value="HIS_KIN"/>
    <property type="match status" value="1"/>
</dbReference>
<feature type="domain" description="Histidine kinase" evidence="12">
    <location>
        <begin position="244"/>
        <end position="474"/>
    </location>
</feature>
<comment type="subcellular location">
    <subcellularLocation>
        <location evidence="2">Membrane</location>
    </subcellularLocation>
</comment>
<evidence type="ECO:0000256" key="7">
    <source>
        <dbReference type="ARBA" id="ARBA00022777"/>
    </source>
</evidence>
<evidence type="ECO:0000256" key="11">
    <source>
        <dbReference type="SAM" id="Phobius"/>
    </source>
</evidence>
<dbReference type="InterPro" id="IPR036097">
    <property type="entry name" value="HisK_dim/P_sf"/>
</dbReference>
<evidence type="ECO:0000313" key="13">
    <source>
        <dbReference type="EMBL" id="PVX97490.1"/>
    </source>
</evidence>
<dbReference type="Pfam" id="PF00512">
    <property type="entry name" value="HisKA"/>
    <property type="match status" value="1"/>
</dbReference>
<keyword evidence="8 11" id="KW-1133">Transmembrane helix</keyword>
<dbReference type="InterPro" id="IPR005467">
    <property type="entry name" value="His_kinase_dom"/>
</dbReference>
<dbReference type="EC" id="2.7.13.3" evidence="3"/>
<feature type="compositionally biased region" description="Polar residues" evidence="10">
    <location>
        <begin position="508"/>
        <end position="522"/>
    </location>
</feature>
<dbReference type="SUPFAM" id="SSF47384">
    <property type="entry name" value="Homodimeric domain of signal transducing histidine kinase"/>
    <property type="match status" value="1"/>
</dbReference>
<dbReference type="InterPro" id="IPR004358">
    <property type="entry name" value="Sig_transdc_His_kin-like_C"/>
</dbReference>
<comment type="catalytic activity">
    <reaction evidence="1">
        <text>ATP + protein L-histidine = ADP + protein N-phospho-L-histidine.</text>
        <dbReference type="EC" id="2.7.13.3"/>
    </reaction>
</comment>
<keyword evidence="4" id="KW-0597">Phosphoprotein</keyword>
<dbReference type="PRINTS" id="PR00344">
    <property type="entry name" value="BCTRLSENSOR"/>
</dbReference>
<dbReference type="RefSeq" id="WP_116609654.1">
    <property type="nucleotide sequence ID" value="NZ_QEOB01000001.1"/>
</dbReference>
<dbReference type="Gene3D" id="3.30.565.10">
    <property type="entry name" value="Histidine kinase-like ATPase, C-terminal domain"/>
    <property type="match status" value="1"/>
</dbReference>
<dbReference type="InterPro" id="IPR013727">
    <property type="entry name" value="2CSK_N"/>
</dbReference>
<dbReference type="SUPFAM" id="SSF55874">
    <property type="entry name" value="ATPase domain of HSP90 chaperone/DNA topoisomerase II/histidine kinase"/>
    <property type="match status" value="1"/>
</dbReference>
<keyword evidence="5" id="KW-0808">Transferase</keyword>
<keyword evidence="14" id="KW-1185">Reference proteome</keyword>
<dbReference type="SMART" id="SM00388">
    <property type="entry name" value="HisKA"/>
    <property type="match status" value="1"/>
</dbReference>
<gene>
    <name evidence="13" type="ORF">C7402_101201</name>
</gene>
<keyword evidence="9 11" id="KW-0472">Membrane</keyword>
<dbReference type="InterPro" id="IPR050428">
    <property type="entry name" value="TCS_sensor_his_kinase"/>
</dbReference>
<dbReference type="Gene3D" id="1.10.287.130">
    <property type="match status" value="1"/>
</dbReference>
<dbReference type="SMART" id="SM00387">
    <property type="entry name" value="HATPase_c"/>
    <property type="match status" value="1"/>
</dbReference>
<dbReference type="Proteomes" id="UP000245712">
    <property type="component" value="Unassembled WGS sequence"/>
</dbReference>
<dbReference type="EMBL" id="QEOB01000001">
    <property type="protein sequence ID" value="PVX97490.1"/>
    <property type="molecule type" value="Genomic_DNA"/>
</dbReference>
<evidence type="ECO:0000256" key="6">
    <source>
        <dbReference type="ARBA" id="ARBA00022692"/>
    </source>
</evidence>
<evidence type="ECO:0000256" key="5">
    <source>
        <dbReference type="ARBA" id="ARBA00022679"/>
    </source>
</evidence>
<name>A0ABX5L036_9BURK</name>
<feature type="transmembrane region" description="Helical" evidence="11">
    <location>
        <begin position="160"/>
        <end position="183"/>
    </location>
</feature>
<evidence type="ECO:0000313" key="14">
    <source>
        <dbReference type="Proteomes" id="UP000245712"/>
    </source>
</evidence>
<feature type="region of interest" description="Disordered" evidence="10">
    <location>
        <begin position="501"/>
        <end position="522"/>
    </location>
</feature>
<keyword evidence="7 13" id="KW-0418">Kinase</keyword>
<dbReference type="CDD" id="cd00082">
    <property type="entry name" value="HisKA"/>
    <property type="match status" value="1"/>
</dbReference>
<dbReference type="InterPro" id="IPR003661">
    <property type="entry name" value="HisK_dim/P_dom"/>
</dbReference>
<dbReference type="PANTHER" id="PTHR45436">
    <property type="entry name" value="SENSOR HISTIDINE KINASE YKOH"/>
    <property type="match status" value="1"/>
</dbReference>
<evidence type="ECO:0000256" key="8">
    <source>
        <dbReference type="ARBA" id="ARBA00022989"/>
    </source>
</evidence>
<keyword evidence="6 11" id="KW-0812">Transmembrane</keyword>
<evidence type="ECO:0000256" key="3">
    <source>
        <dbReference type="ARBA" id="ARBA00012438"/>
    </source>
</evidence>
<protein>
    <recommendedName>
        <fullName evidence="3">histidine kinase</fullName>
        <ecNumber evidence="3">2.7.13.3</ecNumber>
    </recommendedName>
</protein>
<dbReference type="GO" id="GO:0016301">
    <property type="term" value="F:kinase activity"/>
    <property type="evidence" value="ECO:0007669"/>
    <property type="project" value="UniProtKB-KW"/>
</dbReference>